<dbReference type="AlphaFoldDB" id="A0A180GSA5"/>
<evidence type="ECO:0000256" key="1">
    <source>
        <dbReference type="SAM" id="Coils"/>
    </source>
</evidence>
<evidence type="ECO:0000256" key="2">
    <source>
        <dbReference type="SAM" id="MobiDB-lite"/>
    </source>
</evidence>
<reference evidence="3" key="1">
    <citation type="submission" date="2009-11" db="EMBL/GenBank/DDBJ databases">
        <authorList>
            <consortium name="The Broad Institute Genome Sequencing Platform"/>
            <person name="Ward D."/>
            <person name="Feldgarden M."/>
            <person name="Earl A."/>
            <person name="Young S.K."/>
            <person name="Zeng Q."/>
            <person name="Koehrsen M."/>
            <person name="Alvarado L."/>
            <person name="Berlin A."/>
            <person name="Bochicchio J."/>
            <person name="Borenstein D."/>
            <person name="Chapman S.B."/>
            <person name="Chen Z."/>
            <person name="Engels R."/>
            <person name="Freedman E."/>
            <person name="Gellesch M."/>
            <person name="Goldberg J."/>
            <person name="Griggs A."/>
            <person name="Gujja S."/>
            <person name="Heilman E."/>
            <person name="Heiman D."/>
            <person name="Hepburn T."/>
            <person name="Howarth C."/>
            <person name="Jen D."/>
            <person name="Larson L."/>
            <person name="Lewis B."/>
            <person name="Mehta T."/>
            <person name="Park D."/>
            <person name="Pearson M."/>
            <person name="Roberts A."/>
            <person name="Saif S."/>
            <person name="Shea T."/>
            <person name="Shenoy N."/>
            <person name="Sisk P."/>
            <person name="Stolte C."/>
            <person name="Sykes S."/>
            <person name="Thomson T."/>
            <person name="Walk T."/>
            <person name="White J."/>
            <person name="Yandava C."/>
            <person name="Izard J."/>
            <person name="Baranova O.V."/>
            <person name="Blanton J.M."/>
            <person name="Tanner A.C."/>
            <person name="Dewhirst F.E."/>
            <person name="Haas B."/>
            <person name="Nusbaum C."/>
            <person name="Birren B."/>
        </authorList>
    </citation>
    <scope>NUCLEOTIDE SEQUENCE [LARGE SCALE GENOMIC DNA]</scope>
    <source>
        <strain evidence="3">1-1 BBBD Race 1</strain>
    </source>
</reference>
<reference evidence="4" key="4">
    <citation type="submission" date="2025-05" db="UniProtKB">
        <authorList>
            <consortium name="EnsemblFungi"/>
        </authorList>
    </citation>
    <scope>IDENTIFICATION</scope>
    <source>
        <strain evidence="4">isolate 1-1 / race 1 (BBBD)</strain>
    </source>
</reference>
<dbReference type="Proteomes" id="UP000005240">
    <property type="component" value="Unassembled WGS sequence"/>
</dbReference>
<gene>
    <name evidence="3" type="ORF">PTTG_05461</name>
</gene>
<dbReference type="EMBL" id="ADAS02000029">
    <property type="protein sequence ID" value="OAV95414.1"/>
    <property type="molecule type" value="Genomic_DNA"/>
</dbReference>
<organism evidence="3">
    <name type="scientific">Puccinia triticina (isolate 1-1 / race 1 (BBBD))</name>
    <name type="common">Brown leaf rust fungus</name>
    <dbReference type="NCBI Taxonomy" id="630390"/>
    <lineage>
        <taxon>Eukaryota</taxon>
        <taxon>Fungi</taxon>
        <taxon>Dikarya</taxon>
        <taxon>Basidiomycota</taxon>
        <taxon>Pucciniomycotina</taxon>
        <taxon>Pucciniomycetes</taxon>
        <taxon>Pucciniales</taxon>
        <taxon>Pucciniaceae</taxon>
        <taxon>Puccinia</taxon>
    </lineage>
</organism>
<feature type="coiled-coil region" evidence="1">
    <location>
        <begin position="89"/>
        <end position="116"/>
    </location>
</feature>
<name>A0A180GSA5_PUCT1</name>
<evidence type="ECO:0000313" key="4">
    <source>
        <dbReference type="EnsemblFungi" id="PTTG_05461-t43_1-p1"/>
    </source>
</evidence>
<feature type="compositionally biased region" description="Polar residues" evidence="2">
    <location>
        <begin position="24"/>
        <end position="37"/>
    </location>
</feature>
<evidence type="ECO:0000313" key="3">
    <source>
        <dbReference type="EMBL" id="OAV95414.1"/>
    </source>
</evidence>
<dbReference type="VEuPathDB" id="FungiDB:PTTG_05461"/>
<protein>
    <submittedName>
        <fullName evidence="3 4">Uncharacterized protein</fullName>
    </submittedName>
</protein>
<reference evidence="4 5" key="3">
    <citation type="journal article" date="2017" name="G3 (Bethesda)">
        <title>Comparative analysis highlights variable genome content of wheat rusts and divergence of the mating loci.</title>
        <authorList>
            <person name="Cuomo C.A."/>
            <person name="Bakkeren G."/>
            <person name="Khalil H.B."/>
            <person name="Panwar V."/>
            <person name="Joly D."/>
            <person name="Linning R."/>
            <person name="Sakthikumar S."/>
            <person name="Song X."/>
            <person name="Adiconis X."/>
            <person name="Fan L."/>
            <person name="Goldberg J.M."/>
            <person name="Levin J.Z."/>
            <person name="Young S."/>
            <person name="Zeng Q."/>
            <person name="Anikster Y."/>
            <person name="Bruce M."/>
            <person name="Wang M."/>
            <person name="Yin C."/>
            <person name="McCallum B."/>
            <person name="Szabo L.J."/>
            <person name="Hulbert S."/>
            <person name="Chen X."/>
            <person name="Fellers J.P."/>
        </authorList>
    </citation>
    <scope>NUCLEOTIDE SEQUENCE</scope>
    <source>
        <strain evidence="5">Isolate 1-1 / race 1 (BBBD)</strain>
        <strain evidence="4">isolate 1-1 / race 1 (BBBD)</strain>
    </source>
</reference>
<evidence type="ECO:0000313" key="5">
    <source>
        <dbReference type="Proteomes" id="UP000005240"/>
    </source>
</evidence>
<proteinExistence type="predicted"/>
<sequence length="147" mass="16202">MDTTKASWGPALHLIEPPPPVDSHSGTPTHTDPKATQTNPEEPNPPGPHPTNTSLPAPLGTAADRSILGIFTEMQRMTLQMQQANFDARQAADQQAQEDRNQLRRLEEAVTHALANTPAKTPPQWPDQPAALPDVRWPYVHRAIPRH</sequence>
<keyword evidence="5" id="KW-1185">Reference proteome</keyword>
<dbReference type="EnsemblFungi" id="PTTG_05461-t43_1">
    <property type="protein sequence ID" value="PTTG_05461-t43_1-p1"/>
    <property type="gene ID" value="PTTG_05461"/>
</dbReference>
<feature type="region of interest" description="Disordered" evidence="2">
    <location>
        <begin position="1"/>
        <end position="61"/>
    </location>
</feature>
<accession>A0A180GSA5</accession>
<reference evidence="3" key="2">
    <citation type="submission" date="2016-05" db="EMBL/GenBank/DDBJ databases">
        <title>Comparative analysis highlights variable genome content of wheat rusts and divergence of the mating loci.</title>
        <authorList>
            <person name="Cuomo C.A."/>
            <person name="Bakkeren G."/>
            <person name="Szabo L."/>
            <person name="Khalil H."/>
            <person name="Joly D."/>
            <person name="Goldberg J."/>
            <person name="Young S."/>
            <person name="Zeng Q."/>
            <person name="Fellers J."/>
        </authorList>
    </citation>
    <scope>NUCLEOTIDE SEQUENCE [LARGE SCALE GENOMIC DNA]</scope>
    <source>
        <strain evidence="3">1-1 BBBD Race 1</strain>
    </source>
</reference>
<keyword evidence="1" id="KW-0175">Coiled coil</keyword>